<name>A0A926FNA4_AERHY</name>
<reference evidence="1" key="1">
    <citation type="submission" date="2020-07" db="EMBL/GenBank/DDBJ databases">
        <title>Carbapenem Resistant Aeromonas hydrophila Carrying blacphA7 Isolated from Two Solid Organ Transplant Patients.</title>
        <authorList>
            <person name="Hilt E."/>
            <person name="Fitzwater S.P."/>
            <person name="Ward K."/>
            <person name="De St Maurice A."/>
            <person name="Chandrasekaran S."/>
            <person name="Garner O.B."/>
            <person name="Yang S."/>
        </authorList>
    </citation>
    <scope>NUCLEOTIDE SEQUENCE</scope>
    <source>
        <strain evidence="1">B-1</strain>
    </source>
</reference>
<proteinExistence type="predicted"/>
<sequence length="50" mass="5750">MQKAIDVFASLSGLSEVRDWHRNRVTEDNLKYFDNTQVTGRGASMASRKY</sequence>
<accession>A0A926FNA4</accession>
<comment type="caution">
    <text evidence="1">The sequence shown here is derived from an EMBL/GenBank/DDBJ whole genome shotgun (WGS) entry which is preliminary data.</text>
</comment>
<evidence type="ECO:0000313" key="1">
    <source>
        <dbReference type="EMBL" id="MBC8673965.1"/>
    </source>
</evidence>
<gene>
    <name evidence="1" type="ORF">H2136_08210</name>
</gene>
<dbReference type="AlphaFoldDB" id="A0A926FNA4"/>
<protein>
    <submittedName>
        <fullName evidence="1">Uncharacterized protein</fullName>
    </submittedName>
</protein>
<organism evidence="1">
    <name type="scientific">Aeromonas hydrophila</name>
    <dbReference type="NCBI Taxonomy" id="644"/>
    <lineage>
        <taxon>Bacteria</taxon>
        <taxon>Pseudomonadati</taxon>
        <taxon>Pseudomonadota</taxon>
        <taxon>Gammaproteobacteria</taxon>
        <taxon>Aeromonadales</taxon>
        <taxon>Aeromonadaceae</taxon>
        <taxon>Aeromonas</taxon>
    </lineage>
</organism>
<dbReference type="EMBL" id="JACLAN010000003">
    <property type="protein sequence ID" value="MBC8673965.1"/>
    <property type="molecule type" value="Genomic_DNA"/>
</dbReference>